<dbReference type="RefSeq" id="WP_207046570.1">
    <property type="nucleotide sequence ID" value="NZ_JAFLNC010000004.1"/>
</dbReference>
<organism evidence="2 3">
    <name type="scientific">Sneathiella sedimenti</name>
    <dbReference type="NCBI Taxonomy" id="2816034"/>
    <lineage>
        <taxon>Bacteria</taxon>
        <taxon>Pseudomonadati</taxon>
        <taxon>Pseudomonadota</taxon>
        <taxon>Alphaproteobacteria</taxon>
        <taxon>Sneathiellales</taxon>
        <taxon>Sneathiellaceae</taxon>
        <taxon>Sneathiella</taxon>
    </lineage>
</organism>
<feature type="chain" id="PRO_5046306934" evidence="1">
    <location>
        <begin position="22"/>
        <end position="107"/>
    </location>
</feature>
<comment type="caution">
    <text evidence="2">The sequence shown here is derived from an EMBL/GenBank/DDBJ whole genome shotgun (WGS) entry which is preliminary data.</text>
</comment>
<accession>A0ABS3F7U6</accession>
<name>A0ABS3F7U6_9PROT</name>
<evidence type="ECO:0000256" key="1">
    <source>
        <dbReference type="SAM" id="SignalP"/>
    </source>
</evidence>
<keyword evidence="1" id="KW-0732">Signal</keyword>
<gene>
    <name evidence="2" type="ORF">J0X12_13275</name>
</gene>
<dbReference type="Proteomes" id="UP000664761">
    <property type="component" value="Unassembled WGS sequence"/>
</dbReference>
<dbReference type="PROSITE" id="PS51257">
    <property type="entry name" value="PROKAR_LIPOPROTEIN"/>
    <property type="match status" value="1"/>
</dbReference>
<dbReference type="EMBL" id="JAFLNC010000004">
    <property type="protein sequence ID" value="MBO0334594.1"/>
    <property type="molecule type" value="Genomic_DNA"/>
</dbReference>
<evidence type="ECO:0000313" key="2">
    <source>
        <dbReference type="EMBL" id="MBO0334594.1"/>
    </source>
</evidence>
<sequence length="107" mass="11285">MRRLAVAALLLALTACTSPLGQLSARDQLLVTCDGLATTMGIVKNYILDGTIDNPATLRDIRDASSIVEESCTSNIDHTTALSRLAGQSVILLEARIMAENGAGKRS</sequence>
<evidence type="ECO:0000313" key="3">
    <source>
        <dbReference type="Proteomes" id="UP000664761"/>
    </source>
</evidence>
<feature type="signal peptide" evidence="1">
    <location>
        <begin position="1"/>
        <end position="21"/>
    </location>
</feature>
<keyword evidence="3" id="KW-1185">Reference proteome</keyword>
<proteinExistence type="predicted"/>
<protein>
    <submittedName>
        <fullName evidence="2">Uncharacterized protein</fullName>
    </submittedName>
</protein>
<reference evidence="2 3" key="1">
    <citation type="submission" date="2021-03" db="EMBL/GenBank/DDBJ databases">
        <title>Sneathiella sp. CAU 1612 isolated from Kang Won-do.</title>
        <authorList>
            <person name="Kim W."/>
        </authorList>
    </citation>
    <scope>NUCLEOTIDE SEQUENCE [LARGE SCALE GENOMIC DNA]</scope>
    <source>
        <strain evidence="2 3">CAU 1612</strain>
    </source>
</reference>